<dbReference type="OrthoDB" id="9804023at2"/>
<dbReference type="Proteomes" id="UP000217935">
    <property type="component" value="Chromosome"/>
</dbReference>
<proteinExistence type="predicted"/>
<feature type="domain" description="Transglutaminase-like" evidence="1">
    <location>
        <begin position="157"/>
        <end position="221"/>
    </location>
</feature>
<evidence type="ECO:0000313" key="3">
    <source>
        <dbReference type="Proteomes" id="UP000217935"/>
    </source>
</evidence>
<dbReference type="Gene3D" id="3.10.620.30">
    <property type="match status" value="1"/>
</dbReference>
<evidence type="ECO:0000259" key="1">
    <source>
        <dbReference type="SMART" id="SM00460"/>
    </source>
</evidence>
<dbReference type="RefSeq" id="WP_096806949.1">
    <property type="nucleotide sequence ID" value="NZ_CP022196.1"/>
</dbReference>
<reference evidence="2 3" key="1">
    <citation type="submission" date="2017-06" db="EMBL/GenBank/DDBJ databases">
        <title>Celeribacter sp. TSPH2 complete genome sequence.</title>
        <authorList>
            <person name="Woo J.-H."/>
            <person name="Kim H.-S."/>
        </authorList>
    </citation>
    <scope>NUCLEOTIDE SEQUENCE [LARGE SCALE GENOMIC DNA]</scope>
    <source>
        <strain evidence="2 3">TSPH2</strain>
    </source>
</reference>
<dbReference type="AlphaFoldDB" id="A0A291GGZ9"/>
<dbReference type="SUPFAM" id="SSF54001">
    <property type="entry name" value="Cysteine proteinases"/>
    <property type="match status" value="1"/>
</dbReference>
<dbReference type="Pfam" id="PF08379">
    <property type="entry name" value="Bact_transglu_N"/>
    <property type="match status" value="1"/>
</dbReference>
<dbReference type="PANTHER" id="PTHR33490:SF6">
    <property type="entry name" value="SLL1049 PROTEIN"/>
    <property type="match status" value="1"/>
</dbReference>
<dbReference type="PANTHER" id="PTHR33490">
    <property type="entry name" value="BLR5614 PROTEIN-RELATED"/>
    <property type="match status" value="1"/>
</dbReference>
<dbReference type="InterPro" id="IPR002931">
    <property type="entry name" value="Transglutaminase-like"/>
</dbReference>
<accession>A0A291GGZ9</accession>
<dbReference type="SMART" id="SM00460">
    <property type="entry name" value="TGc"/>
    <property type="match status" value="1"/>
</dbReference>
<gene>
    <name evidence="2" type="ORF">CEW89_18870</name>
</gene>
<dbReference type="STRING" id="1758178.GCA_001550095_02487"/>
<dbReference type="EMBL" id="CP022196">
    <property type="protein sequence ID" value="ATG49457.1"/>
    <property type="molecule type" value="Genomic_DNA"/>
</dbReference>
<sequence length="273" mass="30455">MRLIIRHTTRYSFENPVTYGLQQLRKTPKSSHGQEVIRWETSVQGGKKELSYHDHMNNLVELLSFERDTRELTVSCEGEVEIAENHGVVGPHTGPSPLWLFETVTPLTKAGPGVRALVKKVEGETELERLHALSRLVGEAVRYEIGASHTEWSAEEALAEGKGVCQDHAHVFIACAREMGYPARYVSGYLMMDDRTLQDATHAWAEAHVPGLGWVGFDVSNEICPDQRYVRVATGLDYRQAAPVTGTRYGGAGETLSVEIEVSQQQVQQQEQQ</sequence>
<dbReference type="InterPro" id="IPR038765">
    <property type="entry name" value="Papain-like_cys_pep_sf"/>
</dbReference>
<dbReference type="KEGG" id="ceh:CEW89_18870"/>
<dbReference type="InterPro" id="IPR013589">
    <property type="entry name" value="Bac_transglu_N"/>
</dbReference>
<evidence type="ECO:0000313" key="2">
    <source>
        <dbReference type="EMBL" id="ATG49457.1"/>
    </source>
</evidence>
<keyword evidence="3" id="KW-1185">Reference proteome</keyword>
<organism evidence="2 3">
    <name type="scientific">Celeribacter ethanolicus</name>
    <dbReference type="NCBI Taxonomy" id="1758178"/>
    <lineage>
        <taxon>Bacteria</taxon>
        <taxon>Pseudomonadati</taxon>
        <taxon>Pseudomonadota</taxon>
        <taxon>Alphaproteobacteria</taxon>
        <taxon>Rhodobacterales</taxon>
        <taxon>Roseobacteraceae</taxon>
        <taxon>Celeribacter</taxon>
    </lineage>
</organism>
<dbReference type="Pfam" id="PF01841">
    <property type="entry name" value="Transglut_core"/>
    <property type="match status" value="1"/>
</dbReference>
<protein>
    <submittedName>
        <fullName evidence="2">Transglutaminase</fullName>
    </submittedName>
</protein>
<name>A0A291GGZ9_9RHOB</name>